<gene>
    <name evidence="4" type="ORF">CYJ32_00930</name>
</gene>
<feature type="region of interest" description="Disordered" evidence="3">
    <location>
        <begin position="1"/>
        <end position="63"/>
    </location>
</feature>
<dbReference type="GeneID" id="35868195"/>
<dbReference type="GO" id="GO:0005886">
    <property type="term" value="C:plasma membrane"/>
    <property type="evidence" value="ECO:0007669"/>
    <property type="project" value="TreeGrafter"/>
</dbReference>
<evidence type="ECO:0000256" key="2">
    <source>
        <dbReference type="SAM" id="Coils"/>
    </source>
</evidence>
<dbReference type="Proteomes" id="UP000242263">
    <property type="component" value="Unassembled WGS sequence"/>
</dbReference>
<dbReference type="InterPro" id="IPR010273">
    <property type="entry name" value="DUF881"/>
</dbReference>
<reference evidence="4 5" key="1">
    <citation type="submission" date="2017-12" db="EMBL/GenBank/DDBJ databases">
        <title>Phylogenetic diversity of female urinary microbiome.</title>
        <authorList>
            <person name="Thomas-White K."/>
            <person name="Wolfe A.J."/>
        </authorList>
    </citation>
    <scope>NUCLEOTIDE SEQUENCE [LARGE SCALE GENOMIC DNA]</scope>
    <source>
        <strain evidence="4 5">UMB0064</strain>
    </source>
</reference>
<comment type="caution">
    <text evidence="4">The sequence shown here is derived from an EMBL/GenBank/DDBJ whole genome shotgun (WGS) entry which is preliminary data.</text>
</comment>
<dbReference type="RefSeq" id="WP_022856452.1">
    <property type="nucleotide sequence ID" value="NZ_CAMYCS010000001.1"/>
</dbReference>
<keyword evidence="2" id="KW-0175">Coiled coil</keyword>
<evidence type="ECO:0000313" key="4">
    <source>
        <dbReference type="EMBL" id="PKZ16037.1"/>
    </source>
</evidence>
<evidence type="ECO:0000256" key="1">
    <source>
        <dbReference type="ARBA" id="ARBA00009108"/>
    </source>
</evidence>
<feature type="compositionally biased region" description="Pro residues" evidence="3">
    <location>
        <begin position="1"/>
        <end position="12"/>
    </location>
</feature>
<feature type="coiled-coil region" evidence="2">
    <location>
        <begin position="126"/>
        <end position="160"/>
    </location>
</feature>
<accession>A0A2I1J7R6</accession>
<organism evidence="4 5">
    <name type="scientific">Alloscardovia omnicolens</name>
    <dbReference type="NCBI Taxonomy" id="419015"/>
    <lineage>
        <taxon>Bacteria</taxon>
        <taxon>Bacillati</taxon>
        <taxon>Actinomycetota</taxon>
        <taxon>Actinomycetes</taxon>
        <taxon>Bifidobacteriales</taxon>
        <taxon>Bifidobacteriaceae</taxon>
        <taxon>Alloscardovia</taxon>
    </lineage>
</organism>
<name>A0A2I1J7R6_9BIFI</name>
<proteinExistence type="inferred from homology"/>
<comment type="similarity">
    <text evidence="1">Belongs to the UPF0749 family.</text>
</comment>
<evidence type="ECO:0000313" key="5">
    <source>
        <dbReference type="Proteomes" id="UP000242263"/>
    </source>
</evidence>
<protein>
    <submittedName>
        <fullName evidence="4">DUF881 domain-containing protein</fullName>
    </submittedName>
</protein>
<dbReference type="EMBL" id="PKGU01000001">
    <property type="protein sequence ID" value="PKZ16037.1"/>
    <property type="molecule type" value="Genomic_DNA"/>
</dbReference>
<dbReference type="PANTHER" id="PTHR37313:SF1">
    <property type="entry name" value="UPF0749 PROTEIN RV1823"/>
    <property type="match status" value="1"/>
</dbReference>
<dbReference type="Pfam" id="PF05949">
    <property type="entry name" value="DUF881"/>
    <property type="match status" value="1"/>
</dbReference>
<sequence length="322" mass="34864">MENKPSPVPSVIPPQLSEEAQQRSRVTFSSDAGKLSKRRIETRSSRNSQSARSQSRRTPKSSQLLEDLMRHPLDPLFEDATLTAHTISRTQRIITHIISFILCVVVGFGSSQAVRILQGQSREKVRAQLAAQLVATTKNAQDLENTVKKQQKELLNLTRQTKNEANTISKIRDSYILTAQSAVRGSGITMTLTNPSTDDSATKGRVTDGQSNALVSDAQLQYILSLLWQAGAEAISINDVRIGPQTAVRSAGGTILVGITAVQSPYVIRAIGNAQIMQNAVDSSRIASVLFTPIGVSMTVTHSKVLGLPAANAVSIERARKE</sequence>
<dbReference type="AlphaFoldDB" id="A0A2I1J7R6"/>
<evidence type="ECO:0000256" key="3">
    <source>
        <dbReference type="SAM" id="MobiDB-lite"/>
    </source>
</evidence>
<dbReference type="Gene3D" id="3.30.70.1880">
    <property type="entry name" value="Protein of unknown function DUF881"/>
    <property type="match status" value="1"/>
</dbReference>
<dbReference type="PANTHER" id="PTHR37313">
    <property type="entry name" value="UPF0749 PROTEIN RV1825"/>
    <property type="match status" value="1"/>
</dbReference>